<evidence type="ECO:0000313" key="1">
    <source>
        <dbReference type="EMBL" id="RBT67202.1"/>
    </source>
</evidence>
<name>A0AB37I890_ENTHR</name>
<dbReference type="AlphaFoldDB" id="A0AB37I890"/>
<organism evidence="1 2">
    <name type="scientific">Enterococcus hirae</name>
    <dbReference type="NCBI Taxonomy" id="1354"/>
    <lineage>
        <taxon>Bacteria</taxon>
        <taxon>Bacillati</taxon>
        <taxon>Bacillota</taxon>
        <taxon>Bacilli</taxon>
        <taxon>Lactobacillales</taxon>
        <taxon>Enterococcaceae</taxon>
        <taxon>Enterococcus</taxon>
    </lineage>
</organism>
<protein>
    <submittedName>
        <fullName evidence="1">Uncharacterized protein</fullName>
    </submittedName>
</protein>
<proteinExistence type="predicted"/>
<comment type="caution">
    <text evidence="1">The sequence shown here is derived from an EMBL/GenBank/DDBJ whole genome shotgun (WGS) entry which is preliminary data.</text>
</comment>
<sequence>MTIKQLQQTKKELYKTIIALSKKGEVNTETFKENLSNLLEIRYQLAIKKEFEQSIGVDISIFYQKESLFTMPAIESSLEQTLESIQPLNQIYKNKMTELYQKNQQSSEGPSV</sequence>
<dbReference type="Proteomes" id="UP000253498">
    <property type="component" value="Unassembled WGS sequence"/>
</dbReference>
<dbReference type="EMBL" id="LESJ01000006">
    <property type="protein sequence ID" value="RBT67202.1"/>
    <property type="molecule type" value="Genomic_DNA"/>
</dbReference>
<reference evidence="1 2" key="1">
    <citation type="submission" date="2015-06" db="EMBL/GenBank/DDBJ databases">
        <title>The Genome Sequence of Enterococcus hirae 88EA1.</title>
        <authorList>
            <consortium name="The Broad Institute Genomics Platform"/>
            <consortium name="The Broad Institute Genome Sequencing Center for Infectious Disease"/>
            <person name="Earl A.M."/>
            <person name="Van Tyne D."/>
            <person name="Lebreton F."/>
            <person name="Saavedra J.T."/>
            <person name="Gilmore M.S."/>
            <person name="Manson McGuire A."/>
            <person name="Clock S."/>
            <person name="Crupain M."/>
            <person name="Rangan U."/>
            <person name="Young S."/>
            <person name="Abouelleil A."/>
            <person name="Cao P."/>
            <person name="Chapman S.B."/>
            <person name="Griggs A."/>
            <person name="Priest M."/>
            <person name="Shea T."/>
            <person name="Wortman J."/>
            <person name="Nusbaum C."/>
            <person name="Birren B."/>
        </authorList>
    </citation>
    <scope>NUCLEOTIDE SEQUENCE [LARGE SCALE GENOMIC DNA]</scope>
    <source>
        <strain evidence="1 2">88EA1</strain>
    </source>
</reference>
<evidence type="ECO:0000313" key="2">
    <source>
        <dbReference type="Proteomes" id="UP000253498"/>
    </source>
</evidence>
<accession>A0AB37I890</accession>
<dbReference type="RefSeq" id="WP_096709759.1">
    <property type="nucleotide sequence ID" value="NZ_CAKMAQ010000003.1"/>
</dbReference>
<gene>
    <name evidence="1" type="ORF">EB03_01966</name>
</gene>